<dbReference type="Proteomes" id="UP001164250">
    <property type="component" value="Chromosome 13"/>
</dbReference>
<protein>
    <submittedName>
        <fullName evidence="1">Uncharacterized protein</fullName>
    </submittedName>
</protein>
<gene>
    <name evidence="1" type="ORF">Patl1_23714</name>
</gene>
<comment type="caution">
    <text evidence="1">The sequence shown here is derived from an EMBL/GenBank/DDBJ whole genome shotgun (WGS) entry which is preliminary data.</text>
</comment>
<dbReference type="EMBL" id="CM047909">
    <property type="protein sequence ID" value="KAJ0079000.1"/>
    <property type="molecule type" value="Genomic_DNA"/>
</dbReference>
<evidence type="ECO:0000313" key="1">
    <source>
        <dbReference type="EMBL" id="KAJ0079000.1"/>
    </source>
</evidence>
<name>A0ACC0ZWB4_9ROSI</name>
<organism evidence="1 2">
    <name type="scientific">Pistacia atlantica</name>
    <dbReference type="NCBI Taxonomy" id="434234"/>
    <lineage>
        <taxon>Eukaryota</taxon>
        <taxon>Viridiplantae</taxon>
        <taxon>Streptophyta</taxon>
        <taxon>Embryophyta</taxon>
        <taxon>Tracheophyta</taxon>
        <taxon>Spermatophyta</taxon>
        <taxon>Magnoliopsida</taxon>
        <taxon>eudicotyledons</taxon>
        <taxon>Gunneridae</taxon>
        <taxon>Pentapetalae</taxon>
        <taxon>rosids</taxon>
        <taxon>malvids</taxon>
        <taxon>Sapindales</taxon>
        <taxon>Anacardiaceae</taxon>
        <taxon>Pistacia</taxon>
    </lineage>
</organism>
<accession>A0ACC0ZWB4</accession>
<reference evidence="2" key="1">
    <citation type="journal article" date="2023" name="G3 (Bethesda)">
        <title>Genome assembly and association tests identify interacting loci associated with vigor, precocity, and sex in interspecific pistachio rootstocks.</title>
        <authorList>
            <person name="Palmer W."/>
            <person name="Jacygrad E."/>
            <person name="Sagayaradj S."/>
            <person name="Cavanaugh K."/>
            <person name="Han R."/>
            <person name="Bertier L."/>
            <person name="Beede B."/>
            <person name="Kafkas S."/>
            <person name="Golino D."/>
            <person name="Preece J."/>
            <person name="Michelmore R."/>
        </authorList>
    </citation>
    <scope>NUCLEOTIDE SEQUENCE [LARGE SCALE GENOMIC DNA]</scope>
</reference>
<proteinExistence type="predicted"/>
<sequence length="93" mass="10694">MRSTTIPSVVEFLWSLRVATKARHDTKGQESVPLLHKAIADPLKVYLRLQSSSKTLEHLRRDEEEPKRPRAHMELVSEGFEEERLALTRCSIG</sequence>
<evidence type="ECO:0000313" key="2">
    <source>
        <dbReference type="Proteomes" id="UP001164250"/>
    </source>
</evidence>
<keyword evidence="2" id="KW-1185">Reference proteome</keyword>